<gene>
    <name evidence="1" type="ORF">HHX48_05830</name>
</gene>
<dbReference type="Proteomes" id="UP000624419">
    <property type="component" value="Unassembled WGS sequence"/>
</dbReference>
<evidence type="ECO:0000313" key="1">
    <source>
        <dbReference type="EMBL" id="MBD3585247.1"/>
    </source>
</evidence>
<accession>A0ABR8LHN2</accession>
<reference evidence="1 2" key="1">
    <citation type="submission" date="2020-04" db="EMBL/GenBank/DDBJ databases">
        <title>Salinimonas sp. HHU 13199.</title>
        <authorList>
            <person name="Cui X."/>
            <person name="Zhang D."/>
        </authorList>
    </citation>
    <scope>NUCLEOTIDE SEQUENCE [LARGE SCALE GENOMIC DNA]</scope>
    <source>
        <strain evidence="1 2">HHU 13199</strain>
    </source>
</reference>
<protein>
    <submittedName>
        <fullName evidence="1">Uncharacterized protein</fullName>
    </submittedName>
</protein>
<evidence type="ECO:0000313" key="2">
    <source>
        <dbReference type="Proteomes" id="UP000624419"/>
    </source>
</evidence>
<organism evidence="1 2">
    <name type="scientific">Salinimonas profundi</name>
    <dbReference type="NCBI Taxonomy" id="2729140"/>
    <lineage>
        <taxon>Bacteria</taxon>
        <taxon>Pseudomonadati</taxon>
        <taxon>Pseudomonadota</taxon>
        <taxon>Gammaproteobacteria</taxon>
        <taxon>Alteromonadales</taxon>
        <taxon>Alteromonadaceae</taxon>
        <taxon>Alteromonas/Salinimonas group</taxon>
        <taxon>Salinimonas</taxon>
    </lineage>
</organism>
<comment type="caution">
    <text evidence="1">The sequence shown here is derived from an EMBL/GenBank/DDBJ whole genome shotgun (WGS) entry which is preliminary data.</text>
</comment>
<dbReference type="EMBL" id="JABBXD010000002">
    <property type="protein sequence ID" value="MBD3585247.1"/>
    <property type="molecule type" value="Genomic_DNA"/>
</dbReference>
<sequence length="146" mass="16142">MSHLTQAQIAALQQMGICVWINADKLASTDTVAADLEKSQSSSVSSKTDHAVSVNRVAQLRESLSQTTPHQTNPVQTPLTDQQRTQYAQFISDINYAWALCHPQKSLPELVVGTSLRVTDTIVELPCDPGQLDADQKANLWTKLWR</sequence>
<keyword evidence="2" id="KW-1185">Reference proteome</keyword>
<name>A0ABR8LHN2_9ALTE</name>
<dbReference type="RefSeq" id="WP_191023127.1">
    <property type="nucleotide sequence ID" value="NZ_JABBXD010000002.1"/>
</dbReference>
<proteinExistence type="predicted"/>